<organism evidence="1 2">
    <name type="scientific">Vagococcus fessus</name>
    <dbReference type="NCBI Taxonomy" id="120370"/>
    <lineage>
        <taxon>Bacteria</taxon>
        <taxon>Bacillati</taxon>
        <taxon>Bacillota</taxon>
        <taxon>Bacilli</taxon>
        <taxon>Lactobacillales</taxon>
        <taxon>Enterococcaceae</taxon>
        <taxon>Vagococcus</taxon>
    </lineage>
</organism>
<evidence type="ECO:0000313" key="1">
    <source>
        <dbReference type="EMBL" id="RSU02433.1"/>
    </source>
</evidence>
<accession>A0A430A6D5</accession>
<keyword evidence="2" id="KW-1185">Reference proteome</keyword>
<comment type="caution">
    <text evidence="1">The sequence shown here is derived from an EMBL/GenBank/DDBJ whole genome shotgun (WGS) entry which is preliminary data.</text>
</comment>
<sequence>MVKLNFEKLKGSYDNIDKTLEIIETTDLKEYLNEYGHGSGYEVFKKFRHEKNDGYDPDVSYMAMIIFSVIEGWDIEQQPANPKKYQLCDRQGRIYRGDTFIGPASFLAPLFYENVSGFLTKYPEHSGNRYSNKKLPDILSDLASQESIFTESEEIKCEVEKLLHLVHSIGNVVLYPLDKFIDQGDSLNSLKGTNKNDSGYDYLEKVRTLLIKSRRSDGSVLEERIVKHYEGISWEKYVQANFLSPFIDEQGEVKELLNLKNPTKENLEAVIEMIIARGRLILAAYQTKQA</sequence>
<gene>
    <name evidence="1" type="ORF">CBF31_08675</name>
</gene>
<dbReference type="Proteomes" id="UP000287101">
    <property type="component" value="Unassembled WGS sequence"/>
</dbReference>
<dbReference type="EMBL" id="NGJY01000003">
    <property type="protein sequence ID" value="RSU02433.1"/>
    <property type="molecule type" value="Genomic_DNA"/>
</dbReference>
<evidence type="ECO:0000313" key="2">
    <source>
        <dbReference type="Proteomes" id="UP000287101"/>
    </source>
</evidence>
<reference evidence="1 2" key="1">
    <citation type="submission" date="2017-05" db="EMBL/GenBank/DDBJ databases">
        <title>Vagococcus spp. assemblies.</title>
        <authorList>
            <person name="Gulvik C.A."/>
        </authorList>
    </citation>
    <scope>NUCLEOTIDE SEQUENCE [LARGE SCALE GENOMIC DNA]</scope>
    <source>
        <strain evidence="1 2">CCUG 41755</strain>
    </source>
</reference>
<dbReference type="RefSeq" id="WP_126832083.1">
    <property type="nucleotide sequence ID" value="NZ_CBCRYB010000009.1"/>
</dbReference>
<protein>
    <submittedName>
        <fullName evidence="1">Uncharacterized protein</fullName>
    </submittedName>
</protein>
<dbReference type="AlphaFoldDB" id="A0A430A6D5"/>
<name>A0A430A6D5_9ENTE</name>
<proteinExistence type="predicted"/>